<dbReference type="SUPFAM" id="SSF53098">
    <property type="entry name" value="Ribonuclease H-like"/>
    <property type="match status" value="1"/>
</dbReference>
<dbReference type="InterPro" id="IPR043502">
    <property type="entry name" value="DNA/RNA_pol_sf"/>
</dbReference>
<dbReference type="Proteomes" id="UP000002866">
    <property type="component" value="Chromosome 5"/>
</dbReference>
<dbReference type="InterPro" id="IPR002297">
    <property type="entry name" value="DNA-dir_DNA_pol_A_mt"/>
</dbReference>
<dbReference type="GO" id="GO:0006995">
    <property type="term" value="P:cellular response to nitrogen starvation"/>
    <property type="evidence" value="ECO:0007669"/>
    <property type="project" value="EnsemblFungi"/>
</dbReference>
<dbReference type="AlphaFoldDB" id="I2H4J7"/>
<evidence type="ECO:0000256" key="10">
    <source>
        <dbReference type="ARBA" id="ARBA00023125"/>
    </source>
</evidence>
<dbReference type="EC" id="2.7.7.7" evidence="4"/>
<comment type="similarity">
    <text evidence="3">Belongs to the DNA polymerase type-A family.</text>
</comment>
<dbReference type="SUPFAM" id="SSF56672">
    <property type="entry name" value="DNA/RNA polymerases"/>
    <property type="match status" value="1"/>
</dbReference>
<feature type="compositionally biased region" description="Basic and acidic residues" evidence="16">
    <location>
        <begin position="1151"/>
        <end position="1160"/>
    </location>
</feature>
<evidence type="ECO:0000256" key="3">
    <source>
        <dbReference type="ARBA" id="ARBA00007705"/>
    </source>
</evidence>
<dbReference type="PANTHER" id="PTHR10267">
    <property type="entry name" value="DNA POLYMERASE SUBUNIT GAMMA-1"/>
    <property type="match status" value="1"/>
</dbReference>
<evidence type="ECO:0000256" key="11">
    <source>
        <dbReference type="ARBA" id="ARBA00023128"/>
    </source>
</evidence>
<dbReference type="EMBL" id="HE806320">
    <property type="protein sequence ID" value="CCH61299.1"/>
    <property type="molecule type" value="Genomic_DNA"/>
</dbReference>
<evidence type="ECO:0000256" key="1">
    <source>
        <dbReference type="ARBA" id="ARBA00001946"/>
    </source>
</evidence>
<evidence type="ECO:0000256" key="5">
    <source>
        <dbReference type="ARBA" id="ARBA00022679"/>
    </source>
</evidence>
<dbReference type="GO" id="GO:0003677">
    <property type="term" value="F:DNA binding"/>
    <property type="evidence" value="ECO:0007669"/>
    <property type="project" value="UniProtKB-KW"/>
</dbReference>
<proteinExistence type="inferred from homology"/>
<dbReference type="PANTHER" id="PTHR10267:SF0">
    <property type="entry name" value="DNA POLYMERASE SUBUNIT GAMMA-1"/>
    <property type="match status" value="1"/>
</dbReference>
<dbReference type="InterPro" id="IPR041336">
    <property type="entry name" value="DNApol_Exo"/>
</dbReference>
<keyword evidence="6" id="KW-0548">Nucleotidyltransferase</keyword>
<name>I2H4J7_HENB6</name>
<dbReference type="HOGENOM" id="CLU_001524_2_1_1"/>
<dbReference type="OMA" id="AMHITNL"/>
<dbReference type="Gene3D" id="3.30.420.390">
    <property type="match status" value="1"/>
</dbReference>
<dbReference type="InterPro" id="IPR001098">
    <property type="entry name" value="DNA-dir_DNA_pol_A_palm_dom"/>
</dbReference>
<evidence type="ECO:0000256" key="8">
    <source>
        <dbReference type="ARBA" id="ARBA00022842"/>
    </source>
</evidence>
<keyword evidence="11" id="KW-0496">Mitochondrion</keyword>
<keyword evidence="10" id="KW-0238">DNA-binding</keyword>
<evidence type="ECO:0000313" key="18">
    <source>
        <dbReference type="EMBL" id="CCH61299.1"/>
    </source>
</evidence>
<dbReference type="FunFam" id="1.10.150.20:FF:000035">
    <property type="entry name" value="DNA polymerase gamma, mitochondrial"/>
    <property type="match status" value="1"/>
</dbReference>
<dbReference type="STRING" id="1071380.I2H4J7"/>
<comment type="cofactor">
    <cofactor evidence="1">
        <name>Mg(2+)</name>
        <dbReference type="ChEBI" id="CHEBI:18420"/>
    </cofactor>
</comment>
<dbReference type="InterPro" id="IPR012337">
    <property type="entry name" value="RNaseH-like_sf"/>
</dbReference>
<evidence type="ECO:0000256" key="16">
    <source>
        <dbReference type="SAM" id="MobiDB-lite"/>
    </source>
</evidence>
<evidence type="ECO:0000256" key="7">
    <source>
        <dbReference type="ARBA" id="ARBA00022705"/>
    </source>
</evidence>
<evidence type="ECO:0000256" key="12">
    <source>
        <dbReference type="ARBA" id="ARBA00031966"/>
    </source>
</evidence>
<accession>I2H4J7</accession>
<comment type="function">
    <text evidence="14">Involved in the replication of mitochondrial DNA.</text>
</comment>
<evidence type="ECO:0000256" key="13">
    <source>
        <dbReference type="ARBA" id="ARBA00049244"/>
    </source>
</evidence>
<dbReference type="KEGG" id="tbl:TBLA_0E02450"/>
<keyword evidence="8" id="KW-0460">Magnesium</keyword>
<evidence type="ECO:0000256" key="14">
    <source>
        <dbReference type="ARBA" id="ARBA00057053"/>
    </source>
</evidence>
<evidence type="ECO:0000256" key="9">
    <source>
        <dbReference type="ARBA" id="ARBA00022932"/>
    </source>
</evidence>
<comment type="subcellular location">
    <subcellularLocation>
        <location evidence="2">Mitochondrion</location>
    </subcellularLocation>
</comment>
<dbReference type="GO" id="GO:0008408">
    <property type="term" value="F:3'-5' exonuclease activity"/>
    <property type="evidence" value="ECO:0007669"/>
    <property type="project" value="EnsemblFungi"/>
</dbReference>
<dbReference type="GO" id="GO:0003887">
    <property type="term" value="F:DNA-directed DNA polymerase activity"/>
    <property type="evidence" value="ECO:0007669"/>
    <property type="project" value="UniProtKB-KW"/>
</dbReference>
<organism evidence="18 19">
    <name type="scientific">Henningerozyma blattae (strain ATCC 34711 / CBS 6284 / DSM 70876 / NBRC 10599 / NRRL Y-10934 / UCD 77-7)</name>
    <name type="common">Yeast</name>
    <name type="synonym">Tetrapisispora blattae</name>
    <dbReference type="NCBI Taxonomy" id="1071380"/>
    <lineage>
        <taxon>Eukaryota</taxon>
        <taxon>Fungi</taxon>
        <taxon>Dikarya</taxon>
        <taxon>Ascomycota</taxon>
        <taxon>Saccharomycotina</taxon>
        <taxon>Saccharomycetes</taxon>
        <taxon>Saccharomycetales</taxon>
        <taxon>Saccharomycetaceae</taxon>
        <taxon>Henningerozyma</taxon>
    </lineage>
</organism>
<dbReference type="RefSeq" id="XP_004180818.1">
    <property type="nucleotide sequence ID" value="XM_004180770.1"/>
</dbReference>
<keyword evidence="5" id="KW-0808">Transferase</keyword>
<evidence type="ECO:0000259" key="17">
    <source>
        <dbReference type="SMART" id="SM00482"/>
    </source>
</evidence>
<reference evidence="18 19" key="1">
    <citation type="journal article" date="2011" name="Proc. Natl. Acad. Sci. U.S.A.">
        <title>Evolutionary erosion of yeast sex chromosomes by mating-type switching accidents.</title>
        <authorList>
            <person name="Gordon J.L."/>
            <person name="Armisen D."/>
            <person name="Proux-Wera E."/>
            <person name="Oheigeartaigh S.S."/>
            <person name="Byrne K.P."/>
            <person name="Wolfe K.H."/>
        </authorList>
    </citation>
    <scope>NUCLEOTIDE SEQUENCE [LARGE SCALE GENOMIC DNA]</scope>
    <source>
        <strain evidence="19">ATCC 34711 / CBS 6284 / DSM 70876 / NBRC 10599 / NRRL Y-10934 / UCD 77-7</strain>
    </source>
</reference>
<feature type="domain" description="DNA-directed DNA polymerase family A palm" evidence="17">
    <location>
        <begin position="675"/>
        <end position="906"/>
    </location>
</feature>
<protein>
    <recommendedName>
        <fullName evidence="15">DNA polymerase gamma</fullName>
        <ecNumber evidence="4">2.7.7.7</ecNumber>
    </recommendedName>
    <alternativeName>
        <fullName evidence="12">Mitochondrial DNA polymerase catalytic subunit</fullName>
    </alternativeName>
</protein>
<dbReference type="Gene3D" id="1.10.150.20">
    <property type="entry name" value="5' to 3' exonuclease, C-terminal subdomain"/>
    <property type="match status" value="1"/>
</dbReference>
<dbReference type="InterPro" id="IPR019760">
    <property type="entry name" value="DNA-dir_DNA_pol_A_CS"/>
</dbReference>
<dbReference type="InParanoid" id="I2H4J7"/>
<keyword evidence="7" id="KW-0235">DNA replication</keyword>
<dbReference type="Pfam" id="PF18136">
    <property type="entry name" value="DNApol_Exo"/>
    <property type="match status" value="1"/>
</dbReference>
<evidence type="ECO:0000256" key="4">
    <source>
        <dbReference type="ARBA" id="ARBA00012417"/>
    </source>
</evidence>
<dbReference type="PRINTS" id="PR00867">
    <property type="entry name" value="DNAPOLG"/>
</dbReference>
<sequence length="1160" mass="133626">MSHKLLSSPLRNALISKSSIKYTHKLRSFYSIKQSSQESQVPCQSDVVKEELPTVNPVGIQYLSRYLHKQLFKQQIKSTSKDQKRIKLAKRGLNHHKLLGKKTSIRTPIQLNLPELQGNSLDEHFQRIGNYLGQSYKDKCIHKFTTLPQKPRNWLRQKGWVRYVPGKEPIPVDVPLEDTIVFDVETLYKISHYPTLAVAVSSKAWYLWCSPYISEDGCEDFKHLISLGDPTKERIIIGHNVSYDRARVSEEYNLVDSKSFYMDTLSLHIATTGLCSRQRSKFMQTKRELANANNEENANSSELDGIDMSSEDAQNFMYSDDPWLQLSSMNSLKDVAWLHCRIKMNKDARDYFAALDKQVVIDNFQMLVNYCMTDVEVTSKVFDKVFPTFLKQCPHPISFAALRYLSKCILPTNNTGWNDYINRSEDLYQTSKNKTEDKLIQIVEDLVQKDPADIENDPWLSQLDWETKPIRMTKKGVPVKNQKLPGYPEWYKNLFPRKDSLNPQITLRTRIIPLLFKLSWEDFPVIWSDGNGWCFRVPKLEEEKFMEKNYRHASLTDEEELIDDGETVLFKIPHPNGPELNCTTLMSKPFLHYFDKGILKSRSDMAKDALTINASGSYWMSARERIMSQFVVPLQDEKEDVGLIVPKLITMGTVTRRAVENTWLTASNAKNNRIGSELKAMISAPTGYSFVGADVDSEELWIASLVGDSVFKLHGGTAIGWMCLEGTKNEGTDLHTKTAEILGCTRNEAKVFNYGRIYGAGVRFASQLLKNFNPNLSPGDCSAIAKKLYESTKGKIKRNNKFKFPKFWYGGSESILFNQLEQIAEQPYPRTPVLGCGITKSLQKGNLNANNSYLPSRINWCIQSSGVDYLHLLVCSMDYLIQRYQLKARLCITIHDEIRYLVKEEDKYKVAMALQISNLWTRSIFCEQMGIYDLPQNCAFFTAIDIDHILRKEVDMDCVTPSNQDPLLPFGESLDIYKLLEKIGKEGLGKEMKKIDTNKYPFKPREHVLEEYNKAFSTNFLEYFLEMQLKTKESHIKDAQTELEQRETEAIWENDKSDEDQFGYKDYLAKLKQDLVARKELTRETLYTKRENRDTFDALADKQENMINELMIDTIDIEIKSENNSKSSSQMKDSTITDHTFLRHINPSNTTRDRPLTSSS</sequence>
<dbReference type="GO" id="GO:0006264">
    <property type="term" value="P:mitochondrial DNA replication"/>
    <property type="evidence" value="ECO:0007669"/>
    <property type="project" value="EnsemblFungi"/>
</dbReference>
<dbReference type="eggNOG" id="KOG3657">
    <property type="taxonomic scope" value="Eukaryota"/>
</dbReference>
<evidence type="ECO:0000256" key="15">
    <source>
        <dbReference type="ARBA" id="ARBA00069489"/>
    </source>
</evidence>
<dbReference type="PROSITE" id="PS00447">
    <property type="entry name" value="DNA_POLYMERASE_A"/>
    <property type="match status" value="1"/>
</dbReference>
<dbReference type="GO" id="GO:0005760">
    <property type="term" value="C:gamma DNA polymerase complex"/>
    <property type="evidence" value="ECO:0007669"/>
    <property type="project" value="InterPro"/>
</dbReference>
<feature type="region of interest" description="Disordered" evidence="16">
    <location>
        <begin position="1121"/>
        <end position="1160"/>
    </location>
</feature>
<gene>
    <name evidence="18" type="primary">TBLA0E02450</name>
    <name evidence="18" type="ORF">TBLA_0E02450</name>
</gene>
<evidence type="ECO:0000313" key="19">
    <source>
        <dbReference type="Proteomes" id="UP000002866"/>
    </source>
</evidence>
<keyword evidence="9" id="KW-0239">DNA-directed DNA polymerase</keyword>
<dbReference type="Pfam" id="PF00476">
    <property type="entry name" value="DNA_pol_A"/>
    <property type="match status" value="1"/>
</dbReference>
<keyword evidence="19" id="KW-1185">Reference proteome</keyword>
<evidence type="ECO:0000256" key="2">
    <source>
        <dbReference type="ARBA" id="ARBA00004173"/>
    </source>
</evidence>
<dbReference type="FunCoup" id="I2H4J7">
    <property type="interactions" value="818"/>
</dbReference>
<dbReference type="GeneID" id="14496372"/>
<dbReference type="SMART" id="SM00482">
    <property type="entry name" value="POLAc"/>
    <property type="match status" value="1"/>
</dbReference>
<dbReference type="GO" id="GO:0032043">
    <property type="term" value="P:mitochondrial DNA catabolic process"/>
    <property type="evidence" value="ECO:0007669"/>
    <property type="project" value="EnsemblFungi"/>
</dbReference>
<dbReference type="Gene3D" id="3.30.70.370">
    <property type="match status" value="1"/>
</dbReference>
<evidence type="ECO:0000256" key="6">
    <source>
        <dbReference type="ARBA" id="ARBA00022695"/>
    </source>
</evidence>
<dbReference type="OrthoDB" id="5588663at2759"/>
<comment type="catalytic activity">
    <reaction evidence="13">
        <text>DNA(n) + a 2'-deoxyribonucleoside 5'-triphosphate = DNA(n+1) + diphosphate</text>
        <dbReference type="Rhea" id="RHEA:22508"/>
        <dbReference type="Rhea" id="RHEA-COMP:17339"/>
        <dbReference type="Rhea" id="RHEA-COMP:17340"/>
        <dbReference type="ChEBI" id="CHEBI:33019"/>
        <dbReference type="ChEBI" id="CHEBI:61560"/>
        <dbReference type="ChEBI" id="CHEBI:173112"/>
        <dbReference type="EC" id="2.7.7.7"/>
    </reaction>
</comment>